<feature type="transmembrane region" description="Helical" evidence="1">
    <location>
        <begin position="64"/>
        <end position="84"/>
    </location>
</feature>
<comment type="caution">
    <text evidence="3">The sequence shown here is derived from an EMBL/GenBank/DDBJ whole genome shotgun (WGS) entry which is preliminary data.</text>
</comment>
<dbReference type="InterPro" id="IPR019886">
    <property type="entry name" value="Na_symporter_ssu"/>
</dbReference>
<dbReference type="RefSeq" id="WP_126077633.1">
    <property type="nucleotide sequence ID" value="NZ_CP051166.1"/>
</dbReference>
<dbReference type="AlphaFoldDB" id="A0A430HCW5"/>
<reference evidence="3 4" key="1">
    <citation type="submission" date="2018-12" db="EMBL/GenBank/DDBJ databases">
        <authorList>
            <person name="Yang E."/>
        </authorList>
    </citation>
    <scope>NUCLEOTIDE SEQUENCE [LARGE SCALE GENOMIC DNA]</scope>
    <source>
        <strain evidence="3 4">SOD</strain>
    </source>
</reference>
<name>A0A430HCW5_9BURK</name>
<proteinExistence type="predicted"/>
<dbReference type="Pfam" id="PF13937">
    <property type="entry name" value="DUF4212"/>
    <property type="match status" value="1"/>
</dbReference>
<feature type="domain" description="Sodium symporter small subunit" evidence="2">
    <location>
        <begin position="19"/>
        <end position="92"/>
    </location>
</feature>
<dbReference type="EMBL" id="RXLQ01000027">
    <property type="protein sequence ID" value="RSZ55354.1"/>
    <property type="molecule type" value="Genomic_DNA"/>
</dbReference>
<gene>
    <name evidence="3" type="ORF">EJB06_29685</name>
</gene>
<sequence length="104" mass="11585">MPTSLAPVADQRRRLMAARRAHWRRTRRLTAILLLVWLAAGFCTVFFARELAAWSLAGWPLPFYLAAQGASLVYLAILGVYVLAMQRADRRFVAALKATGEVAP</sequence>
<evidence type="ECO:0000313" key="4">
    <source>
        <dbReference type="Proteomes" id="UP000278085"/>
    </source>
</evidence>
<dbReference type="OrthoDB" id="9797746at2"/>
<evidence type="ECO:0000313" key="3">
    <source>
        <dbReference type="EMBL" id="RSZ55354.1"/>
    </source>
</evidence>
<accession>A0A430HCW5</accession>
<organism evidence="3 4">
    <name type="scientific">Massilia atriviolacea</name>
    <dbReference type="NCBI Taxonomy" id="2495579"/>
    <lineage>
        <taxon>Bacteria</taxon>
        <taxon>Pseudomonadati</taxon>
        <taxon>Pseudomonadota</taxon>
        <taxon>Betaproteobacteria</taxon>
        <taxon>Burkholderiales</taxon>
        <taxon>Oxalobacteraceae</taxon>
        <taxon>Telluria group</taxon>
        <taxon>Massilia</taxon>
    </lineage>
</organism>
<dbReference type="Proteomes" id="UP000278085">
    <property type="component" value="Unassembled WGS sequence"/>
</dbReference>
<keyword evidence="1" id="KW-0812">Transmembrane</keyword>
<dbReference type="NCBIfam" id="TIGR03647">
    <property type="entry name" value="Na_symport_sm"/>
    <property type="match status" value="1"/>
</dbReference>
<keyword evidence="4" id="KW-1185">Reference proteome</keyword>
<keyword evidence="1" id="KW-1133">Transmembrane helix</keyword>
<keyword evidence="1" id="KW-0472">Membrane</keyword>
<evidence type="ECO:0000259" key="2">
    <source>
        <dbReference type="Pfam" id="PF13937"/>
    </source>
</evidence>
<evidence type="ECO:0000256" key="1">
    <source>
        <dbReference type="SAM" id="Phobius"/>
    </source>
</evidence>
<protein>
    <submittedName>
        <fullName evidence="3">DUF4212 domain-containing protein</fullName>
    </submittedName>
</protein>